<dbReference type="PANTHER" id="PTHR37981:SF1">
    <property type="entry name" value="SGNH HYDROLASE-TYPE ESTERASE DOMAIN-CONTAINING PROTEIN"/>
    <property type="match status" value="1"/>
</dbReference>
<keyword evidence="2" id="KW-1015">Disulfide bond</keyword>
<reference evidence="5 6" key="1">
    <citation type="journal article" date="2016" name="Front. Microbiol.">
        <title>Comparative Genomics Analysis of Streptomyces Species Reveals Their Adaptation to the Marine Environment and Their Diversity at the Genomic Level.</title>
        <authorList>
            <person name="Tian X."/>
            <person name="Zhang Z."/>
            <person name="Yang T."/>
            <person name="Chen M."/>
            <person name="Li J."/>
            <person name="Chen F."/>
            <person name="Yang J."/>
            <person name="Li W."/>
            <person name="Zhang B."/>
            <person name="Zhang Z."/>
            <person name="Wu J."/>
            <person name="Zhang C."/>
            <person name="Long L."/>
            <person name="Xiao J."/>
        </authorList>
    </citation>
    <scope>NUCLEOTIDE SEQUENCE [LARGE SCALE GENOMIC DNA]</scope>
    <source>
        <strain evidence="5 6">SCSIO M10372</strain>
    </source>
</reference>
<evidence type="ECO:0000313" key="6">
    <source>
        <dbReference type="Proteomes" id="UP000175971"/>
    </source>
</evidence>
<comment type="caution">
    <text evidence="5">The sequence shown here is derived from an EMBL/GenBank/DDBJ whole genome shotgun (WGS) entry which is preliminary data.</text>
</comment>
<dbReference type="RefSeq" id="WP_070204380.1">
    <property type="nucleotide sequence ID" value="NZ_LJGZ01000106.1"/>
</dbReference>
<keyword evidence="3" id="KW-0732">Signal</keyword>
<accession>A0A1E7LIQ5</accession>
<dbReference type="InterPro" id="IPR013830">
    <property type="entry name" value="SGNH_hydro"/>
</dbReference>
<sequence>MSVRRIWASLSTFTLAAVAALGMAGTAVAADSAAESAAAGGYVALGDSYSSGVGAGDYLPDSGDCRRSANAYPQLWAAANSPTSFAFVACSGATTSSVASGQLGALDASTALVSVTAGGNDVGFADVMQDCVLGSEATCISSVDAAIAKMNNSLPGSLDSLYAGIRAGAPSAQVVVLGYPRFYQLSGSCVAGLTEAERAAINNASDVLNGVLAKRAADAGFTFSSVVDEFTGHELCSGDAWLHSVTVPVYNSYHPTVAGQSGGYLPAFRSVL</sequence>
<evidence type="ECO:0000313" key="5">
    <source>
        <dbReference type="EMBL" id="OEV15803.1"/>
    </source>
</evidence>
<protein>
    <submittedName>
        <fullName evidence="5">Lipase</fullName>
    </submittedName>
</protein>
<dbReference type="InterPro" id="IPR037460">
    <property type="entry name" value="SEST-like"/>
</dbReference>
<feature type="domain" description="SGNH hydrolase-type esterase" evidence="4">
    <location>
        <begin position="44"/>
        <end position="260"/>
    </location>
</feature>
<dbReference type="Proteomes" id="UP000175971">
    <property type="component" value="Unassembled WGS sequence"/>
</dbReference>
<dbReference type="Pfam" id="PF13472">
    <property type="entry name" value="Lipase_GDSL_2"/>
    <property type="match status" value="1"/>
</dbReference>
<feature type="disulfide bond" evidence="2">
    <location>
        <begin position="65"/>
        <end position="90"/>
    </location>
</feature>
<organism evidence="5 6">
    <name type="scientific">Streptomyces nanshensis</name>
    <dbReference type="NCBI Taxonomy" id="518642"/>
    <lineage>
        <taxon>Bacteria</taxon>
        <taxon>Bacillati</taxon>
        <taxon>Actinomycetota</taxon>
        <taxon>Actinomycetes</taxon>
        <taxon>Kitasatosporales</taxon>
        <taxon>Streptomycetaceae</taxon>
        <taxon>Streptomyces</taxon>
    </lineage>
</organism>
<gene>
    <name evidence="5" type="ORF">AN221_36005</name>
</gene>
<evidence type="ECO:0000259" key="4">
    <source>
        <dbReference type="Pfam" id="PF13472"/>
    </source>
</evidence>
<dbReference type="EMBL" id="LJGZ01000106">
    <property type="protein sequence ID" value="OEV15803.1"/>
    <property type="molecule type" value="Genomic_DNA"/>
</dbReference>
<feature type="active site" evidence="1">
    <location>
        <position position="254"/>
    </location>
</feature>
<feature type="chain" id="PRO_5009197386" evidence="3">
    <location>
        <begin position="30"/>
        <end position="272"/>
    </location>
</feature>
<dbReference type="Gene3D" id="3.40.50.1110">
    <property type="entry name" value="SGNH hydrolase"/>
    <property type="match status" value="1"/>
</dbReference>
<dbReference type="PATRIC" id="fig|518642.7.peg.7383"/>
<dbReference type="PANTHER" id="PTHR37981">
    <property type="entry name" value="LIPASE 2"/>
    <property type="match status" value="1"/>
</dbReference>
<evidence type="ECO:0000256" key="2">
    <source>
        <dbReference type="PIRSR" id="PIRSR637460-2"/>
    </source>
</evidence>
<proteinExistence type="predicted"/>
<keyword evidence="6" id="KW-1185">Reference proteome</keyword>
<feature type="active site" description="Nucleophile" evidence="1">
    <location>
        <position position="48"/>
    </location>
</feature>
<name>A0A1E7LIQ5_9ACTN</name>
<dbReference type="OrthoDB" id="5503950at2"/>
<evidence type="ECO:0000256" key="1">
    <source>
        <dbReference type="PIRSR" id="PIRSR637460-1"/>
    </source>
</evidence>
<dbReference type="GO" id="GO:0004806">
    <property type="term" value="F:triacylglycerol lipase activity"/>
    <property type="evidence" value="ECO:0007669"/>
    <property type="project" value="TreeGrafter"/>
</dbReference>
<feature type="disulfide bond" evidence="2">
    <location>
        <begin position="189"/>
        <end position="236"/>
    </location>
</feature>
<dbReference type="AlphaFoldDB" id="A0A1E7LIQ5"/>
<evidence type="ECO:0000256" key="3">
    <source>
        <dbReference type="SAM" id="SignalP"/>
    </source>
</evidence>
<dbReference type="GO" id="GO:0019433">
    <property type="term" value="P:triglyceride catabolic process"/>
    <property type="evidence" value="ECO:0007669"/>
    <property type="project" value="TreeGrafter"/>
</dbReference>
<dbReference type="CDD" id="cd01823">
    <property type="entry name" value="SEST_like"/>
    <property type="match status" value="1"/>
</dbReference>
<dbReference type="SUPFAM" id="SSF52266">
    <property type="entry name" value="SGNH hydrolase"/>
    <property type="match status" value="1"/>
</dbReference>
<feature type="signal peptide" evidence="3">
    <location>
        <begin position="1"/>
        <end position="29"/>
    </location>
</feature>
<dbReference type="InterPro" id="IPR036514">
    <property type="entry name" value="SGNH_hydro_sf"/>
</dbReference>
<feature type="disulfide bond" evidence="2">
    <location>
        <begin position="131"/>
        <end position="139"/>
    </location>
</feature>